<dbReference type="PANTHER" id="PTHR31791">
    <property type="entry name" value="FRIGIDA-LIKE PROTEIN 3-RELATED"/>
    <property type="match status" value="1"/>
</dbReference>
<dbReference type="GO" id="GO:0009908">
    <property type="term" value="P:flower development"/>
    <property type="evidence" value="ECO:0007669"/>
    <property type="project" value="UniProtKB-KW"/>
</dbReference>
<evidence type="ECO:0000313" key="7">
    <source>
        <dbReference type="EMBL" id="KAJ8553166.1"/>
    </source>
</evidence>
<reference evidence="8" key="1">
    <citation type="journal article" date="2023" name="Proc. Natl. Acad. Sci. U.S.A.">
        <title>Genomic and structural basis for evolution of tropane alkaloid biosynthesis.</title>
        <authorList>
            <person name="Wanga Y.-J."/>
            <person name="Taina T."/>
            <person name="Yua J.-Y."/>
            <person name="Lia J."/>
            <person name="Xua B."/>
            <person name="Chenc J."/>
            <person name="D'Auriad J.C."/>
            <person name="Huanga J.-P."/>
            <person name="Huanga S.-X."/>
        </authorList>
    </citation>
    <scope>NUCLEOTIDE SEQUENCE [LARGE SCALE GENOMIC DNA]</scope>
    <source>
        <strain evidence="8">cv. KIB-2019</strain>
    </source>
</reference>
<evidence type="ECO:0000256" key="6">
    <source>
        <dbReference type="SAM" id="MobiDB-lite"/>
    </source>
</evidence>
<keyword evidence="3 5" id="KW-0221">Differentiation</keyword>
<evidence type="ECO:0000313" key="8">
    <source>
        <dbReference type="Proteomes" id="UP001152561"/>
    </source>
</evidence>
<dbReference type="AlphaFoldDB" id="A0A9Q1M9Y8"/>
<name>A0A9Q1M9Y8_9SOLA</name>
<organism evidence="7 8">
    <name type="scientific">Anisodus acutangulus</name>
    <dbReference type="NCBI Taxonomy" id="402998"/>
    <lineage>
        <taxon>Eukaryota</taxon>
        <taxon>Viridiplantae</taxon>
        <taxon>Streptophyta</taxon>
        <taxon>Embryophyta</taxon>
        <taxon>Tracheophyta</taxon>
        <taxon>Spermatophyta</taxon>
        <taxon>Magnoliopsida</taxon>
        <taxon>eudicotyledons</taxon>
        <taxon>Gunneridae</taxon>
        <taxon>Pentapetalae</taxon>
        <taxon>asterids</taxon>
        <taxon>lamiids</taxon>
        <taxon>Solanales</taxon>
        <taxon>Solanaceae</taxon>
        <taxon>Solanoideae</taxon>
        <taxon>Hyoscyameae</taxon>
        <taxon>Anisodus</taxon>
    </lineage>
</organism>
<dbReference type="PANTHER" id="PTHR31791:SF10">
    <property type="entry name" value="FRIGIDA-LIKE PROTEIN"/>
    <property type="match status" value="1"/>
</dbReference>
<evidence type="ECO:0000256" key="4">
    <source>
        <dbReference type="ARBA" id="ARBA00023089"/>
    </source>
</evidence>
<proteinExistence type="inferred from homology"/>
<dbReference type="Pfam" id="PF07899">
    <property type="entry name" value="Frigida"/>
    <property type="match status" value="1"/>
</dbReference>
<evidence type="ECO:0000256" key="5">
    <source>
        <dbReference type="RuleBase" id="RU364012"/>
    </source>
</evidence>
<keyword evidence="4 5" id="KW-0287">Flowering</keyword>
<keyword evidence="2 5" id="KW-0217">Developmental protein</keyword>
<accession>A0A9Q1M9Y8</accession>
<dbReference type="OrthoDB" id="1917867at2759"/>
<dbReference type="Proteomes" id="UP001152561">
    <property type="component" value="Unassembled WGS sequence"/>
</dbReference>
<evidence type="ECO:0000256" key="1">
    <source>
        <dbReference type="ARBA" id="ARBA00008956"/>
    </source>
</evidence>
<feature type="region of interest" description="Disordered" evidence="6">
    <location>
        <begin position="382"/>
        <end position="452"/>
    </location>
</feature>
<keyword evidence="8" id="KW-1185">Reference proteome</keyword>
<evidence type="ECO:0000256" key="2">
    <source>
        <dbReference type="ARBA" id="ARBA00022473"/>
    </source>
</evidence>
<dbReference type="GO" id="GO:0030154">
    <property type="term" value="P:cell differentiation"/>
    <property type="evidence" value="ECO:0007669"/>
    <property type="project" value="UniProtKB-KW"/>
</dbReference>
<feature type="compositionally biased region" description="Basic residues" evidence="6">
    <location>
        <begin position="399"/>
        <end position="408"/>
    </location>
</feature>
<evidence type="ECO:0000256" key="3">
    <source>
        <dbReference type="ARBA" id="ARBA00022782"/>
    </source>
</evidence>
<gene>
    <name evidence="7" type="ORF">K7X08_023844</name>
</gene>
<feature type="compositionally biased region" description="Polar residues" evidence="6">
    <location>
        <begin position="425"/>
        <end position="443"/>
    </location>
</feature>
<comment type="similarity">
    <text evidence="1 5">Belongs to the Frigida family.</text>
</comment>
<sequence length="560" mass="61028">MAAEQIEAFFNKLDARKTLLTTVTDLHKTLTTHFTNIDETLSKKSETLDAQIKAFKEKNNDALLKLQNREDALPERESSMTAGISEKKDAAISEIENGAAADAQSLGDDLSLSQMLRIYCTRMDASGLVKFLLTKRKESAVSRTEIAPALQSSVDPMRLILDAAEEFVVMKVEGKIRMAERRWACDTLFQCVVPVVEGDYGAGRSLKDRAARVLEKWKGVLGGGDRNSGVGAAEATMFLQLVIAFALKERFEEGFLRKLVMEFASRKDMPKLAVALGFGNKIGDIIEELVRSGKEIEAVYFASESGLAEQYPPLSLLKAYLRNCRRNANNISRKAKFNSAAVERANSSELEATKAIIKCVEDHKLEAEFSLEGLKTRVTELEQAKSEKKKGTAPLSSKPSKKRGRRSGTGRSRDPSTSRPVKSGRLSNASSSFRSRNPPQSHQVPPARYSGVPHSYTSQIVYEAPSTVSYAPAYSGTHTQSPVAVAPQYGYALQEAGAYSGTHTQSPVALPPQYGYAHQEAGVSGARSYVGSYGGQSGHSAYDYTHAAAASAYPPSYPPQ</sequence>
<dbReference type="EMBL" id="JAJAGQ010000009">
    <property type="protein sequence ID" value="KAJ8553166.1"/>
    <property type="molecule type" value="Genomic_DNA"/>
</dbReference>
<protein>
    <recommendedName>
        <fullName evidence="5">FRIGIDA-like protein</fullName>
    </recommendedName>
</protein>
<dbReference type="InterPro" id="IPR012474">
    <property type="entry name" value="Frigida"/>
</dbReference>
<comment type="caution">
    <text evidence="7">The sequence shown here is derived from an EMBL/GenBank/DDBJ whole genome shotgun (WGS) entry which is preliminary data.</text>
</comment>